<accession>A0A3F3Q8F1</accession>
<gene>
    <name evidence="1" type="ORF">BDQ94DRAFT_8952</name>
</gene>
<dbReference type="AlphaFoldDB" id="A0A3F3Q8F1"/>
<organism evidence="1 2">
    <name type="scientific">Aspergillus welwitschiae</name>
    <dbReference type="NCBI Taxonomy" id="1341132"/>
    <lineage>
        <taxon>Eukaryota</taxon>
        <taxon>Fungi</taxon>
        <taxon>Dikarya</taxon>
        <taxon>Ascomycota</taxon>
        <taxon>Pezizomycotina</taxon>
        <taxon>Eurotiomycetes</taxon>
        <taxon>Eurotiomycetidae</taxon>
        <taxon>Eurotiales</taxon>
        <taxon>Aspergillaceae</taxon>
        <taxon>Aspergillus</taxon>
        <taxon>Aspergillus subgen. Circumdati</taxon>
    </lineage>
</organism>
<evidence type="ECO:0000313" key="2">
    <source>
        <dbReference type="Proteomes" id="UP000253729"/>
    </source>
</evidence>
<keyword evidence="2" id="KW-1185">Reference proteome</keyword>
<evidence type="ECO:0000313" key="1">
    <source>
        <dbReference type="EMBL" id="RDH35016.1"/>
    </source>
</evidence>
<dbReference type="Proteomes" id="UP000253729">
    <property type="component" value="Unassembled WGS sequence"/>
</dbReference>
<protein>
    <submittedName>
        <fullName evidence="1">Uncharacterized protein</fullName>
    </submittedName>
</protein>
<sequence>MRKTSRRRILSLFFHGEIQPSQSTLQVPQMEGQRKSQGTVLLAIPIVRSLWAKKGLALGQGADERLPWPLNRDWPRPIVWPEQMRMQAKRGAQRKLLVFSTVWVGPPACQERPVGPVPEKSLDGPWQVPWNPDGPYQLGYSLQGLTFFPSQRAIHIFHTGNR</sequence>
<dbReference type="RefSeq" id="XP_026628038.1">
    <property type="nucleotide sequence ID" value="XM_026776789.1"/>
</dbReference>
<reference evidence="1 2" key="1">
    <citation type="submission" date="2018-07" db="EMBL/GenBank/DDBJ databases">
        <title>The genomes of Aspergillus section Nigri reveals drivers in fungal speciation.</title>
        <authorList>
            <consortium name="DOE Joint Genome Institute"/>
            <person name="Vesth T.C."/>
            <person name="Nybo J."/>
            <person name="Theobald S."/>
            <person name="Brandl J."/>
            <person name="Frisvad J.C."/>
            <person name="Nielsen K.F."/>
            <person name="Lyhne E.K."/>
            <person name="Kogle M.E."/>
            <person name="Kuo A."/>
            <person name="Riley R."/>
            <person name="Clum A."/>
            <person name="Nolan M."/>
            <person name="Lipzen A."/>
            <person name="Salamov A."/>
            <person name="Henrissat B."/>
            <person name="Wiebenga A."/>
            <person name="De vries R.P."/>
            <person name="Grigoriev I.V."/>
            <person name="Mortensen U.H."/>
            <person name="Andersen M.R."/>
            <person name="Baker S.E."/>
        </authorList>
    </citation>
    <scope>NUCLEOTIDE SEQUENCE [LARGE SCALE GENOMIC DNA]</scope>
    <source>
        <strain evidence="1 2">CBS 139.54b</strain>
    </source>
</reference>
<dbReference type="EMBL" id="KZ852041">
    <property type="protein sequence ID" value="RDH35016.1"/>
    <property type="molecule type" value="Genomic_DNA"/>
</dbReference>
<proteinExistence type="predicted"/>
<name>A0A3F3Q8F1_9EURO</name>
<dbReference type="GeneID" id="38145145"/>